<dbReference type="RefSeq" id="WP_154549121.1">
    <property type="nucleotide sequence ID" value="NZ_VUMX01000021.1"/>
</dbReference>
<name>A0A6A8MFG4_9LACO</name>
<dbReference type="Gene3D" id="3.40.50.300">
    <property type="entry name" value="P-loop containing nucleotide triphosphate hydrolases"/>
    <property type="match status" value="1"/>
</dbReference>
<accession>A0A6A8MFG4</accession>
<gene>
    <name evidence="4" type="ORF">FYJ62_07740</name>
</gene>
<dbReference type="GO" id="GO:0016887">
    <property type="term" value="F:ATP hydrolysis activity"/>
    <property type="evidence" value="ECO:0007669"/>
    <property type="project" value="InterPro"/>
</dbReference>
<dbReference type="OrthoDB" id="9804819at2"/>
<dbReference type="EMBL" id="VUMX01000021">
    <property type="protein sequence ID" value="MST87515.1"/>
    <property type="molecule type" value="Genomic_DNA"/>
</dbReference>
<dbReference type="AlphaFoldDB" id="A0A6A8MFG4"/>
<dbReference type="SUPFAM" id="SSF52540">
    <property type="entry name" value="P-loop containing nucleoside triphosphate hydrolases"/>
    <property type="match status" value="1"/>
</dbReference>
<dbReference type="Proteomes" id="UP000438120">
    <property type="component" value="Unassembled WGS sequence"/>
</dbReference>
<dbReference type="InterPro" id="IPR003593">
    <property type="entry name" value="AAA+_ATPase"/>
</dbReference>
<protein>
    <submittedName>
        <fullName evidence="4">ABC transporter ATP-binding protein</fullName>
    </submittedName>
</protein>
<proteinExistence type="predicted"/>
<keyword evidence="2 4" id="KW-0067">ATP-binding</keyword>
<dbReference type="PANTHER" id="PTHR43158:SF1">
    <property type="entry name" value="ABC TRANSPORTER, ATP-BINDING PROTEIN"/>
    <property type="match status" value="1"/>
</dbReference>
<keyword evidence="5" id="KW-1185">Reference proteome</keyword>
<dbReference type="PROSITE" id="PS50893">
    <property type="entry name" value="ABC_TRANSPORTER_2"/>
    <property type="match status" value="1"/>
</dbReference>
<feature type="domain" description="ABC transporter" evidence="3">
    <location>
        <begin position="4"/>
        <end position="226"/>
    </location>
</feature>
<evidence type="ECO:0000256" key="2">
    <source>
        <dbReference type="ARBA" id="ARBA00022840"/>
    </source>
</evidence>
<dbReference type="InterPro" id="IPR027417">
    <property type="entry name" value="P-loop_NTPase"/>
</dbReference>
<evidence type="ECO:0000313" key="4">
    <source>
        <dbReference type="EMBL" id="MST87515.1"/>
    </source>
</evidence>
<dbReference type="GO" id="GO:0005524">
    <property type="term" value="F:ATP binding"/>
    <property type="evidence" value="ECO:0007669"/>
    <property type="project" value="UniProtKB-KW"/>
</dbReference>
<sequence>MKTLEIKDLSYHKNSKTILERVNLTLEAGKIVALVGANGAGKTSLMRVIAGLAKQYKGSVEVCGEGDEDRRKQHIAMTDSLSAFRDSRKIKDVADFYRLVYPDFDDKQFADILEFMNLNEEARLGSLSKGMKEKLIIALVFSRKAKLYLLDEPFSGVDAMSRKKIIKSMLLWKPEEATLVISDHVLDEIAPVIDEVVLIKKHSVLEQRSAEEIRAEHESIEEWYEGFYEGEE</sequence>
<keyword evidence="1" id="KW-0547">Nucleotide-binding</keyword>
<dbReference type="SMART" id="SM00382">
    <property type="entry name" value="AAA"/>
    <property type="match status" value="1"/>
</dbReference>
<evidence type="ECO:0000259" key="3">
    <source>
        <dbReference type="PROSITE" id="PS50893"/>
    </source>
</evidence>
<comment type="caution">
    <text evidence="4">The sequence shown here is derived from an EMBL/GenBank/DDBJ whole genome shotgun (WGS) entry which is preliminary data.</text>
</comment>
<evidence type="ECO:0000313" key="5">
    <source>
        <dbReference type="Proteomes" id="UP000438120"/>
    </source>
</evidence>
<dbReference type="Pfam" id="PF00005">
    <property type="entry name" value="ABC_tran"/>
    <property type="match status" value="1"/>
</dbReference>
<evidence type="ECO:0000256" key="1">
    <source>
        <dbReference type="ARBA" id="ARBA00022741"/>
    </source>
</evidence>
<reference evidence="4 5" key="1">
    <citation type="submission" date="2019-08" db="EMBL/GenBank/DDBJ databases">
        <title>In-depth cultivation of the pig gut microbiome towards novel bacterial diversity and tailored functional studies.</title>
        <authorList>
            <person name="Wylensek D."/>
            <person name="Hitch T.C.A."/>
            <person name="Clavel T."/>
        </authorList>
    </citation>
    <scope>NUCLEOTIDE SEQUENCE [LARGE SCALE GENOMIC DNA]</scope>
    <source>
        <strain evidence="4 5">Bifido-178-WT-2B</strain>
    </source>
</reference>
<organism evidence="4 5">
    <name type="scientific">Lactobacillus porci</name>
    <dbReference type="NCBI Taxonomy" id="2012477"/>
    <lineage>
        <taxon>Bacteria</taxon>
        <taxon>Bacillati</taxon>
        <taxon>Bacillota</taxon>
        <taxon>Bacilli</taxon>
        <taxon>Lactobacillales</taxon>
        <taxon>Lactobacillaceae</taxon>
        <taxon>Lactobacillus</taxon>
    </lineage>
</organism>
<dbReference type="InterPro" id="IPR003439">
    <property type="entry name" value="ABC_transporter-like_ATP-bd"/>
</dbReference>
<dbReference type="PANTHER" id="PTHR43158">
    <property type="entry name" value="SKFA PEPTIDE EXPORT ATP-BINDING PROTEIN SKFE"/>
    <property type="match status" value="1"/>
</dbReference>